<feature type="coiled-coil region" evidence="1">
    <location>
        <begin position="1067"/>
        <end position="1108"/>
    </location>
</feature>
<feature type="coiled-coil region" evidence="1">
    <location>
        <begin position="342"/>
        <end position="515"/>
    </location>
</feature>
<dbReference type="PANTHER" id="PTHR37476">
    <property type="entry name" value="COILED-COIL DOMAIN-CONTAINING PROTEIN 171"/>
    <property type="match status" value="1"/>
</dbReference>
<evidence type="ECO:0000313" key="4">
    <source>
        <dbReference type="Proteomes" id="UP001221898"/>
    </source>
</evidence>
<feature type="compositionally biased region" description="Polar residues" evidence="2">
    <location>
        <begin position="1"/>
        <end position="10"/>
    </location>
</feature>
<protein>
    <recommendedName>
        <fullName evidence="5">Coiled-coil domain-containing protein 171</fullName>
    </recommendedName>
</protein>
<keyword evidence="4" id="KW-1185">Reference proteome</keyword>
<evidence type="ECO:0000256" key="1">
    <source>
        <dbReference type="SAM" id="Coils"/>
    </source>
</evidence>
<name>A0AAD7SJV3_9TELE</name>
<gene>
    <name evidence="3" type="ORF">AAFF_G00349860</name>
</gene>
<proteinExistence type="predicted"/>
<dbReference type="PANTHER" id="PTHR37476:SF1">
    <property type="entry name" value="COILED-COIL DOMAIN-CONTAINING PROTEIN 171"/>
    <property type="match status" value="1"/>
</dbReference>
<evidence type="ECO:0008006" key="5">
    <source>
        <dbReference type="Google" id="ProtNLM"/>
    </source>
</evidence>
<feature type="region of interest" description="Disordered" evidence="2">
    <location>
        <begin position="1254"/>
        <end position="1274"/>
    </location>
</feature>
<comment type="caution">
    <text evidence="3">The sequence shown here is derived from an EMBL/GenBank/DDBJ whole genome shotgun (WGS) entry which is preliminary data.</text>
</comment>
<accession>A0AAD7SJV3</accession>
<feature type="coiled-coil region" evidence="1">
    <location>
        <begin position="969"/>
        <end position="1035"/>
    </location>
</feature>
<organism evidence="3 4">
    <name type="scientific">Aldrovandia affinis</name>
    <dbReference type="NCBI Taxonomy" id="143900"/>
    <lineage>
        <taxon>Eukaryota</taxon>
        <taxon>Metazoa</taxon>
        <taxon>Chordata</taxon>
        <taxon>Craniata</taxon>
        <taxon>Vertebrata</taxon>
        <taxon>Euteleostomi</taxon>
        <taxon>Actinopterygii</taxon>
        <taxon>Neopterygii</taxon>
        <taxon>Teleostei</taxon>
        <taxon>Notacanthiformes</taxon>
        <taxon>Halosauridae</taxon>
        <taxon>Aldrovandia</taxon>
    </lineage>
</organism>
<feature type="coiled-coil region" evidence="1">
    <location>
        <begin position="216"/>
        <end position="292"/>
    </location>
</feature>
<keyword evidence="1" id="KW-0175">Coiled coil</keyword>
<feature type="coiled-coil region" evidence="1">
    <location>
        <begin position="96"/>
        <end position="183"/>
    </location>
</feature>
<feature type="compositionally biased region" description="Polar residues" evidence="2">
    <location>
        <begin position="21"/>
        <end position="44"/>
    </location>
</feature>
<reference evidence="3" key="1">
    <citation type="journal article" date="2023" name="Science">
        <title>Genome structures resolve the early diversification of teleost fishes.</title>
        <authorList>
            <person name="Parey E."/>
            <person name="Louis A."/>
            <person name="Montfort J."/>
            <person name="Bouchez O."/>
            <person name="Roques C."/>
            <person name="Iampietro C."/>
            <person name="Lluch J."/>
            <person name="Castinel A."/>
            <person name="Donnadieu C."/>
            <person name="Desvignes T."/>
            <person name="Floi Bucao C."/>
            <person name="Jouanno E."/>
            <person name="Wen M."/>
            <person name="Mejri S."/>
            <person name="Dirks R."/>
            <person name="Jansen H."/>
            <person name="Henkel C."/>
            <person name="Chen W.J."/>
            <person name="Zahm M."/>
            <person name="Cabau C."/>
            <person name="Klopp C."/>
            <person name="Thompson A.W."/>
            <person name="Robinson-Rechavi M."/>
            <person name="Braasch I."/>
            <person name="Lecointre G."/>
            <person name="Bobe J."/>
            <person name="Postlethwait J.H."/>
            <person name="Berthelot C."/>
            <person name="Roest Crollius H."/>
            <person name="Guiguen Y."/>
        </authorList>
    </citation>
    <scope>NUCLEOTIDE SEQUENCE</scope>
    <source>
        <strain evidence="3">NC1722</strain>
    </source>
</reference>
<evidence type="ECO:0000313" key="3">
    <source>
        <dbReference type="EMBL" id="KAJ8403660.1"/>
    </source>
</evidence>
<sequence>MPTESPTTSARLRHRDKTLTKNKQTAQSKQSLRTSQTSVTQSPKGSKDEIIRLKEIITQLQNEQQSSQAKEVDDLSSSSDLRWKVNRLEKDKLELSTKCNEEVSKYEDEMARLQSAVERVEAQRQNLEYEITLVRRDAGVEIQMAEEKTAALYSKNAQLQVYAAELQQRMSDLEKALDITRHAREEDQQALQLELEERDRLLISANAECDLLGTEKKRLETLVQEQEVTLQVLRRKMEQTQRERERDAENLRRQAGELDYISERELRFKRELEAAQLRVKALEENVESERAAHLESKFNSEIIQLRIRDLEAALQVEKSGQVEALSTLDLMKQKFGEVEKAYEQERDKAKDSLQKLAQFEKDYLYKKSELTEELKEKRKLVAELTAALQEYERQQAQSKIYLDKAQMQRASLEESCEGFRRELEQTLHRCAASDSRVAEELGEGGKASLNALMDSLRKTLAHYQDKLERTTRELQELKKMHESAIQECNLYEEMNSRLKKNIEEALVGLARSNEEVMRLRSDCANFAAQVDHAQADLNAVRHRWKVERDRASEAELEIHRLTQVYQKDSQEKLTFLHDLYQRLVAGCVLIKQPQGLLGSFSWPELRAVLQEHADALTSDLSCANEKISHLEFVCQNKSEAVRELQQTQETTFSKLAEQMKKREEDWHVQKRDLEEHYSSLTMEVQARAQRWQGVAEQAQEKAESLEKIKTQMSLDLVHLQNLLPQMRQERATLLAACALLAGALWPLCRQLRALCGQKALLLEQLGAREAFEAEIRTLVSALTAEGKAREQPETNTKRARRSVQTFRKCAIAIMAAKRFQRFGQRSQILFSLGQGLGDLPALSVCAAEARSSAPCTGQEKGERHSSIAFHWFQSKGLLALVLNTVGELQEVLSKEEPSTGSSGLGVLAAARSCFAKLMERLMLEMDGPSRASCWEKAALSRRLGQGLNKLNSRTSQSDEAATLTSKRMAAALQRLILEFTQRLHAAEKDQRKAGRQTGVPVEHFESMCEELSSALDREQQAQALLHEQARQLQELGLRLELHSGEEAEKDQTLAEAVKSLSEAKMELKRKDQSLRQLGRHLSQLQQDKRQLEESIRHAESALRMAAKSKDSLAGYMKSVEGSLDDVKERILLSRAAATREDFTLQLPRVHLDTAGSERLMGGPEVAACQSFISTFMDVYQMACSRIALLEKEISSHQTHVSDLKSELQDACLRDTQCFVPVPEPPLSPQHPCPPEVAVDFAVLQPEVDIFLKESLRSTRSPRPSSSLASSQISRGLRQSLRNPSYWISK</sequence>
<feature type="coiled-coil region" evidence="1">
    <location>
        <begin position="688"/>
        <end position="715"/>
    </location>
</feature>
<evidence type="ECO:0000256" key="2">
    <source>
        <dbReference type="SAM" id="MobiDB-lite"/>
    </source>
</evidence>
<feature type="compositionally biased region" description="Low complexity" evidence="2">
    <location>
        <begin position="1257"/>
        <end position="1274"/>
    </location>
</feature>
<dbReference type="EMBL" id="JAINUG010000057">
    <property type="protein sequence ID" value="KAJ8403660.1"/>
    <property type="molecule type" value="Genomic_DNA"/>
</dbReference>
<feature type="region of interest" description="Disordered" evidence="2">
    <location>
        <begin position="1"/>
        <end position="48"/>
    </location>
</feature>
<dbReference type="Proteomes" id="UP001221898">
    <property type="component" value="Unassembled WGS sequence"/>
</dbReference>